<dbReference type="AlphaFoldDB" id="A0A0C3HIQ5"/>
<evidence type="ECO:0000313" key="4">
    <source>
        <dbReference type="EMBL" id="KIN02970.1"/>
    </source>
</evidence>
<keyword evidence="2" id="KW-0732">Signal</keyword>
<reference evidence="5" key="2">
    <citation type="submission" date="2015-01" db="EMBL/GenBank/DDBJ databases">
        <title>Evolutionary Origins and Diversification of the Mycorrhizal Mutualists.</title>
        <authorList>
            <consortium name="DOE Joint Genome Institute"/>
            <consortium name="Mycorrhizal Genomics Consortium"/>
            <person name="Kohler A."/>
            <person name="Kuo A."/>
            <person name="Nagy L.G."/>
            <person name="Floudas D."/>
            <person name="Copeland A."/>
            <person name="Barry K.W."/>
            <person name="Cichocki N."/>
            <person name="Veneault-Fourrey C."/>
            <person name="LaButti K."/>
            <person name="Lindquist E.A."/>
            <person name="Lipzen A."/>
            <person name="Lundell T."/>
            <person name="Morin E."/>
            <person name="Murat C."/>
            <person name="Riley R."/>
            <person name="Ohm R."/>
            <person name="Sun H."/>
            <person name="Tunlid A."/>
            <person name="Henrissat B."/>
            <person name="Grigoriev I.V."/>
            <person name="Hibbett D.S."/>
            <person name="Martin F."/>
        </authorList>
    </citation>
    <scope>NUCLEOTIDE SEQUENCE [LARGE SCALE GENOMIC DNA]</scope>
    <source>
        <strain evidence="5">Zn</strain>
    </source>
</reference>
<name>A0A0C3HIQ5_OIDMZ</name>
<feature type="region of interest" description="Disordered" evidence="1">
    <location>
        <begin position="98"/>
        <end position="129"/>
    </location>
</feature>
<sequence length="387" mass="42291">MSPTPLKKMLLASLLSIFVVGGASNPVASPAEDALHKRGLEILKTTTTEHHTIDWVPLHSQGKIAPAPPPRAPYVPDPARNVTLATSELQQETAELGPAGTVPIPRTNLTPSIAKNGLPNKKTSQAKSKRQYSGDHWYCSSDLSVDNYGGSGVFSAFKAFVQNGGDFSLLQTAVTVSSTSKGEQTVEAGWINYPNQVSAPHIFTYYTTDGYTGNGNNVGGWNQQVGGWVQYSSTIFPGTYFTPLSTIDGPQYEITMEYEYYAGNWWLSVQNQWIGYYPGTLFEISGEVTLSDYSDQIYFYGEIYQSESGLTTTDMGSGEFGSLEWPWSAYIHNIWYYNLSYGVVPWDGTFWCSDTSRYNAVWLDDSSQAWGSFVYLGGPGAGGVVGG</sequence>
<keyword evidence="5" id="KW-1185">Reference proteome</keyword>
<feature type="domain" description="Neprosin PEP catalytic" evidence="3">
    <location>
        <begin position="126"/>
        <end position="385"/>
    </location>
</feature>
<evidence type="ECO:0000256" key="2">
    <source>
        <dbReference type="SAM" id="SignalP"/>
    </source>
</evidence>
<dbReference type="STRING" id="913774.A0A0C3HIQ5"/>
<accession>A0A0C3HIQ5</accession>
<dbReference type="OrthoDB" id="1858978at2759"/>
<dbReference type="InterPro" id="IPR053168">
    <property type="entry name" value="Glutamic_endopeptidase"/>
</dbReference>
<dbReference type="InterPro" id="IPR004314">
    <property type="entry name" value="Neprosin"/>
</dbReference>
<dbReference type="Pfam" id="PF03080">
    <property type="entry name" value="Neprosin"/>
    <property type="match status" value="1"/>
</dbReference>
<evidence type="ECO:0000256" key="1">
    <source>
        <dbReference type="SAM" id="MobiDB-lite"/>
    </source>
</evidence>
<dbReference type="EMBL" id="KN832874">
    <property type="protein sequence ID" value="KIN02970.1"/>
    <property type="molecule type" value="Genomic_DNA"/>
</dbReference>
<gene>
    <name evidence="4" type="ORF">OIDMADRAFT_27445</name>
</gene>
<dbReference type="Proteomes" id="UP000054321">
    <property type="component" value="Unassembled WGS sequence"/>
</dbReference>
<dbReference type="PANTHER" id="PTHR31589">
    <property type="entry name" value="PROTEIN, PUTATIVE (DUF239)-RELATED-RELATED"/>
    <property type="match status" value="1"/>
</dbReference>
<dbReference type="HOGENOM" id="CLU_710153_0_0_1"/>
<dbReference type="PROSITE" id="PS52045">
    <property type="entry name" value="NEPROSIN_PEP_CD"/>
    <property type="match status" value="1"/>
</dbReference>
<reference evidence="4 5" key="1">
    <citation type="submission" date="2014-04" db="EMBL/GenBank/DDBJ databases">
        <authorList>
            <consortium name="DOE Joint Genome Institute"/>
            <person name="Kuo A."/>
            <person name="Martino E."/>
            <person name="Perotto S."/>
            <person name="Kohler A."/>
            <person name="Nagy L.G."/>
            <person name="Floudas D."/>
            <person name="Copeland A."/>
            <person name="Barry K.W."/>
            <person name="Cichocki N."/>
            <person name="Veneault-Fourrey C."/>
            <person name="LaButti K."/>
            <person name="Lindquist E.A."/>
            <person name="Lipzen A."/>
            <person name="Lundell T."/>
            <person name="Morin E."/>
            <person name="Murat C."/>
            <person name="Sun H."/>
            <person name="Tunlid A."/>
            <person name="Henrissat B."/>
            <person name="Grigoriev I.V."/>
            <person name="Hibbett D.S."/>
            <person name="Martin F."/>
            <person name="Nordberg H.P."/>
            <person name="Cantor M.N."/>
            <person name="Hua S.X."/>
        </authorList>
    </citation>
    <scope>NUCLEOTIDE SEQUENCE [LARGE SCALE GENOMIC DNA]</scope>
    <source>
        <strain evidence="4 5">Zn</strain>
    </source>
</reference>
<evidence type="ECO:0000259" key="3">
    <source>
        <dbReference type="PROSITE" id="PS52045"/>
    </source>
</evidence>
<organism evidence="4 5">
    <name type="scientific">Oidiodendron maius (strain Zn)</name>
    <dbReference type="NCBI Taxonomy" id="913774"/>
    <lineage>
        <taxon>Eukaryota</taxon>
        <taxon>Fungi</taxon>
        <taxon>Dikarya</taxon>
        <taxon>Ascomycota</taxon>
        <taxon>Pezizomycotina</taxon>
        <taxon>Leotiomycetes</taxon>
        <taxon>Leotiomycetes incertae sedis</taxon>
        <taxon>Myxotrichaceae</taxon>
        <taxon>Oidiodendron</taxon>
    </lineage>
</organism>
<feature type="signal peptide" evidence="2">
    <location>
        <begin position="1"/>
        <end position="24"/>
    </location>
</feature>
<proteinExistence type="predicted"/>
<evidence type="ECO:0000313" key="5">
    <source>
        <dbReference type="Proteomes" id="UP000054321"/>
    </source>
</evidence>
<dbReference type="InParanoid" id="A0A0C3HIQ5"/>
<feature type="chain" id="PRO_5002174828" description="Neprosin PEP catalytic domain-containing protein" evidence="2">
    <location>
        <begin position="25"/>
        <end position="387"/>
    </location>
</feature>
<dbReference type="PANTHER" id="PTHR31589:SF110">
    <property type="entry name" value="PROTEIN, PUTATIVE (DUF239)-RELATED"/>
    <property type="match status" value="1"/>
</dbReference>
<protein>
    <recommendedName>
        <fullName evidence="3">Neprosin PEP catalytic domain-containing protein</fullName>
    </recommendedName>
</protein>